<evidence type="ECO:0000313" key="2">
    <source>
        <dbReference type="Proteomes" id="UP000266376"/>
    </source>
</evidence>
<dbReference type="Gene3D" id="3.40.50.11940">
    <property type="match status" value="2"/>
</dbReference>
<proteinExistence type="predicted"/>
<dbReference type="InterPro" id="IPR010146">
    <property type="entry name" value="CRISPR-assoc_prot_Csn2-typ"/>
</dbReference>
<sequence>MKLVHQDFSRPIFEEKDNFVELIIESPECLGAYISELAEQCKGQEGRYVLSDKGKEVDLAKNVEIIFDIFSLEINEKRILNKLYSEMNELAKSEEFFVKTQEVIQEIQKYLLDLEYATDYILTFEQEIELPALFKAAGLRHEEIEENYFERIIRYVKIVVSILHIRVLVFVNLRSYLTDEQIQELMEEALRQQIYVVLVENSQKNCIEGGKRYIIDKDMCEIL</sequence>
<reference evidence="1 2" key="1">
    <citation type="submission" date="2018-08" db="EMBL/GenBank/DDBJ databases">
        <title>A genome reference for cultivated species of the human gut microbiota.</title>
        <authorList>
            <person name="Zou Y."/>
            <person name="Xue W."/>
            <person name="Luo G."/>
        </authorList>
    </citation>
    <scope>NUCLEOTIDE SEQUENCE [LARGE SCALE GENOMIC DNA]</scope>
    <source>
        <strain evidence="1 2">AF12-11</strain>
    </source>
</reference>
<dbReference type="Proteomes" id="UP000266376">
    <property type="component" value="Unassembled WGS sequence"/>
</dbReference>
<accession>A0A395XPL0</accession>
<protein>
    <submittedName>
        <fullName evidence="1">Type II-A CRISPR-associated protein Csn2</fullName>
    </submittedName>
</protein>
<dbReference type="Pfam" id="PF09711">
    <property type="entry name" value="Cas_Csn2"/>
    <property type="match status" value="1"/>
</dbReference>
<organism evidence="1 2">
    <name type="scientific">Dorea formicigenerans</name>
    <dbReference type="NCBI Taxonomy" id="39486"/>
    <lineage>
        <taxon>Bacteria</taxon>
        <taxon>Bacillati</taxon>
        <taxon>Bacillota</taxon>
        <taxon>Clostridia</taxon>
        <taxon>Lachnospirales</taxon>
        <taxon>Lachnospiraceae</taxon>
        <taxon>Dorea</taxon>
    </lineage>
</organism>
<gene>
    <name evidence="1" type="primary">csn2</name>
    <name evidence="1" type="ORF">DWV67_05705</name>
</gene>
<dbReference type="AlphaFoldDB" id="A0A395XPL0"/>
<dbReference type="InterPro" id="IPR038600">
    <property type="entry name" value="Csn2_sf"/>
</dbReference>
<dbReference type="NCBIfam" id="TIGR01866">
    <property type="entry name" value="cas_Csn2"/>
    <property type="match status" value="1"/>
</dbReference>
<evidence type="ECO:0000313" key="1">
    <source>
        <dbReference type="EMBL" id="RGW54236.1"/>
    </source>
</evidence>
<comment type="caution">
    <text evidence="1">The sequence shown here is derived from an EMBL/GenBank/DDBJ whole genome shotgun (WGS) entry which is preliminary data.</text>
</comment>
<dbReference type="CDD" id="cd09644">
    <property type="entry name" value="Csn2"/>
    <property type="match status" value="1"/>
</dbReference>
<name>A0A395XPL0_9FIRM</name>
<dbReference type="EMBL" id="QSAJ01000010">
    <property type="protein sequence ID" value="RGW54236.1"/>
    <property type="molecule type" value="Genomic_DNA"/>
</dbReference>